<gene>
    <name evidence="2" type="ORF">HHL11_10505</name>
</gene>
<sequence>MHNPYQPSAASLEIQPPAPKPAPEFPFAMVVRWIASTLVIAYGILRLVNLANGWSWLADRAVIDTLSNPWIRLAAESCVLLTGLLLLLRSKFVFLPLAGHIALILWFVFGFGPVGRLPAAVFIVWAVQSALLGFSLWLLLKQRLR</sequence>
<evidence type="ECO:0000256" key="1">
    <source>
        <dbReference type="SAM" id="Phobius"/>
    </source>
</evidence>
<evidence type="ECO:0008006" key="4">
    <source>
        <dbReference type="Google" id="ProtNLM"/>
    </source>
</evidence>
<feature type="transmembrane region" description="Helical" evidence="1">
    <location>
        <begin position="117"/>
        <end position="140"/>
    </location>
</feature>
<protein>
    <recommendedName>
        <fullName evidence="4">DoxX family protein</fullName>
    </recommendedName>
</protein>
<organism evidence="2 3">
    <name type="scientific">Ramlibacter agri</name>
    <dbReference type="NCBI Taxonomy" id="2728837"/>
    <lineage>
        <taxon>Bacteria</taxon>
        <taxon>Pseudomonadati</taxon>
        <taxon>Pseudomonadota</taxon>
        <taxon>Betaproteobacteria</taxon>
        <taxon>Burkholderiales</taxon>
        <taxon>Comamonadaceae</taxon>
        <taxon>Ramlibacter</taxon>
    </lineage>
</organism>
<keyword evidence="1" id="KW-1133">Transmembrane helix</keyword>
<feature type="transmembrane region" description="Helical" evidence="1">
    <location>
        <begin position="93"/>
        <end position="111"/>
    </location>
</feature>
<dbReference type="AlphaFoldDB" id="A0A848H396"/>
<comment type="caution">
    <text evidence="2">The sequence shown here is derived from an EMBL/GenBank/DDBJ whole genome shotgun (WGS) entry which is preliminary data.</text>
</comment>
<keyword evidence="1" id="KW-0472">Membrane</keyword>
<accession>A0A848H396</accession>
<proteinExistence type="predicted"/>
<dbReference type="EMBL" id="JABBFX010000001">
    <property type="protein sequence ID" value="NML44182.1"/>
    <property type="molecule type" value="Genomic_DNA"/>
</dbReference>
<keyword evidence="1" id="KW-0812">Transmembrane</keyword>
<evidence type="ECO:0000313" key="3">
    <source>
        <dbReference type="Proteomes" id="UP000541185"/>
    </source>
</evidence>
<evidence type="ECO:0000313" key="2">
    <source>
        <dbReference type="EMBL" id="NML44182.1"/>
    </source>
</evidence>
<keyword evidence="3" id="KW-1185">Reference proteome</keyword>
<dbReference type="RefSeq" id="WP_169418335.1">
    <property type="nucleotide sequence ID" value="NZ_JABBFX010000001.1"/>
</dbReference>
<feature type="transmembrane region" description="Helical" evidence="1">
    <location>
        <begin position="30"/>
        <end position="49"/>
    </location>
</feature>
<dbReference type="Proteomes" id="UP000541185">
    <property type="component" value="Unassembled WGS sequence"/>
</dbReference>
<name>A0A848H396_9BURK</name>
<reference evidence="2 3" key="1">
    <citation type="submission" date="2020-04" db="EMBL/GenBank/DDBJ databases">
        <title>Ramlibacter sp. G-1-2-2 isolated from soil.</title>
        <authorList>
            <person name="Dahal R.H."/>
        </authorList>
    </citation>
    <scope>NUCLEOTIDE SEQUENCE [LARGE SCALE GENOMIC DNA]</scope>
    <source>
        <strain evidence="2 3">G-1-2-2</strain>
    </source>
</reference>